<keyword evidence="3" id="KW-1185">Reference proteome</keyword>
<proteinExistence type="predicted"/>
<gene>
    <name evidence="2" type="ORF">U0070_021549</name>
</gene>
<name>A0AAW0IDG2_MYOGA</name>
<feature type="compositionally biased region" description="Polar residues" evidence="1">
    <location>
        <begin position="77"/>
        <end position="88"/>
    </location>
</feature>
<evidence type="ECO:0000313" key="2">
    <source>
        <dbReference type="EMBL" id="KAK7812569.1"/>
    </source>
</evidence>
<organism evidence="2 3">
    <name type="scientific">Myodes glareolus</name>
    <name type="common">Bank vole</name>
    <name type="synonym">Clethrionomys glareolus</name>
    <dbReference type="NCBI Taxonomy" id="447135"/>
    <lineage>
        <taxon>Eukaryota</taxon>
        <taxon>Metazoa</taxon>
        <taxon>Chordata</taxon>
        <taxon>Craniata</taxon>
        <taxon>Vertebrata</taxon>
        <taxon>Euteleostomi</taxon>
        <taxon>Mammalia</taxon>
        <taxon>Eutheria</taxon>
        <taxon>Euarchontoglires</taxon>
        <taxon>Glires</taxon>
        <taxon>Rodentia</taxon>
        <taxon>Myomorpha</taxon>
        <taxon>Muroidea</taxon>
        <taxon>Cricetidae</taxon>
        <taxon>Arvicolinae</taxon>
        <taxon>Myodes</taxon>
    </lineage>
</organism>
<feature type="compositionally biased region" description="Low complexity" evidence="1">
    <location>
        <begin position="208"/>
        <end position="222"/>
    </location>
</feature>
<feature type="region of interest" description="Disordered" evidence="1">
    <location>
        <begin position="1"/>
        <end position="375"/>
    </location>
</feature>
<accession>A0AAW0IDG2</accession>
<sequence length="375" mass="38413">MAEATEPKEVALGTQEQPEAARIEGLEEPGTADLEGREASKGTAEAPREQGAGEATASGKEAGVCGPDGGIGGAQAQDPQTGPWTETPSASGAQGEAEAAERDPEGAGVLQRAEEEPVAQQVREPSPRLGEQGEAREIPGAGHQQPEDPTTSEAWKEVESSLEEQGGSAPGSQINTEAQGPAGDSMDTDAPVGEAQESGGEPQGGGESSSEPQAEATEVAAAKVEEHGPRELAGTPTADAAGEAGVLGKDGSEEADPEEARVDAGENGKQGGLQEETGEEEARPEPGLEGRCEEGIQEKLPDGSTDEEKAESTRHDESQAELSNHLAEEPSAQGGEELEQVNGRRQNGPASEVGEPGQEHDITLFVKVNPGRPQA</sequence>
<evidence type="ECO:0000256" key="1">
    <source>
        <dbReference type="SAM" id="MobiDB-lite"/>
    </source>
</evidence>
<reference evidence="2 3" key="1">
    <citation type="journal article" date="2023" name="bioRxiv">
        <title>Conserved and derived expression patterns and positive selection on dental genes reveal complex evolutionary context of ever-growing rodent molars.</title>
        <authorList>
            <person name="Calamari Z.T."/>
            <person name="Song A."/>
            <person name="Cohen E."/>
            <person name="Akter M."/>
            <person name="Roy R.D."/>
            <person name="Hallikas O."/>
            <person name="Christensen M.M."/>
            <person name="Li P."/>
            <person name="Marangoni P."/>
            <person name="Jernvall J."/>
            <person name="Klein O.D."/>
        </authorList>
    </citation>
    <scope>NUCLEOTIDE SEQUENCE [LARGE SCALE GENOMIC DNA]</scope>
    <source>
        <strain evidence="2">V071</strain>
    </source>
</reference>
<feature type="compositionally biased region" description="Basic and acidic residues" evidence="1">
    <location>
        <begin position="280"/>
        <end position="318"/>
    </location>
</feature>
<dbReference type="AlphaFoldDB" id="A0AAW0IDG2"/>
<comment type="caution">
    <text evidence="2">The sequence shown here is derived from an EMBL/GenBank/DDBJ whole genome shotgun (WGS) entry which is preliminary data.</text>
</comment>
<evidence type="ECO:0000313" key="3">
    <source>
        <dbReference type="Proteomes" id="UP001488838"/>
    </source>
</evidence>
<dbReference type="EMBL" id="JBBHLL010000149">
    <property type="protein sequence ID" value="KAK7812569.1"/>
    <property type="molecule type" value="Genomic_DNA"/>
</dbReference>
<dbReference type="Proteomes" id="UP001488838">
    <property type="component" value="Unassembled WGS sequence"/>
</dbReference>
<protein>
    <submittedName>
        <fullName evidence="2">Uncharacterized protein</fullName>
    </submittedName>
</protein>